<evidence type="ECO:0000313" key="2">
    <source>
        <dbReference type="Proteomes" id="UP001162483"/>
    </source>
</evidence>
<organism evidence="1 2">
    <name type="scientific">Staurois parvus</name>
    <dbReference type="NCBI Taxonomy" id="386267"/>
    <lineage>
        <taxon>Eukaryota</taxon>
        <taxon>Metazoa</taxon>
        <taxon>Chordata</taxon>
        <taxon>Craniata</taxon>
        <taxon>Vertebrata</taxon>
        <taxon>Euteleostomi</taxon>
        <taxon>Amphibia</taxon>
        <taxon>Batrachia</taxon>
        <taxon>Anura</taxon>
        <taxon>Neobatrachia</taxon>
        <taxon>Ranoidea</taxon>
        <taxon>Ranidae</taxon>
        <taxon>Staurois</taxon>
    </lineage>
</organism>
<accession>A0ABN9AS12</accession>
<dbReference type="Proteomes" id="UP001162483">
    <property type="component" value="Unassembled WGS sequence"/>
</dbReference>
<evidence type="ECO:0000313" key="1">
    <source>
        <dbReference type="EMBL" id="CAI9536543.1"/>
    </source>
</evidence>
<proteinExistence type="predicted"/>
<gene>
    <name evidence="1" type="ORF">SPARVUS_LOCUS1041899</name>
</gene>
<protein>
    <submittedName>
        <fullName evidence="1">Uncharacterized protein</fullName>
    </submittedName>
</protein>
<keyword evidence="2" id="KW-1185">Reference proteome</keyword>
<sequence length="40" mass="4745">MDMYRVWERLFPEVPSGHPPEAAHWGTTVFMCTMREGLFM</sequence>
<reference evidence="1" key="1">
    <citation type="submission" date="2023-05" db="EMBL/GenBank/DDBJ databases">
        <authorList>
            <person name="Stuckert A."/>
        </authorList>
    </citation>
    <scope>NUCLEOTIDE SEQUENCE</scope>
</reference>
<name>A0ABN9AS12_9NEOB</name>
<dbReference type="EMBL" id="CATNWA010000326">
    <property type="protein sequence ID" value="CAI9536543.1"/>
    <property type="molecule type" value="Genomic_DNA"/>
</dbReference>
<comment type="caution">
    <text evidence="1">The sequence shown here is derived from an EMBL/GenBank/DDBJ whole genome shotgun (WGS) entry which is preliminary data.</text>
</comment>